<dbReference type="InterPro" id="IPR050490">
    <property type="entry name" value="Bact_solute-bd_prot1"/>
</dbReference>
<evidence type="ECO:0000313" key="2">
    <source>
        <dbReference type="EMBL" id="NYE07930.1"/>
    </source>
</evidence>
<keyword evidence="1" id="KW-0732">Signal</keyword>
<feature type="signal peptide" evidence="1">
    <location>
        <begin position="1"/>
        <end position="25"/>
    </location>
</feature>
<protein>
    <submittedName>
        <fullName evidence="2">Aldouronate transport system substrate-binding protein</fullName>
    </submittedName>
</protein>
<gene>
    <name evidence="2" type="ORF">F4694_004771</name>
</gene>
<dbReference type="PANTHER" id="PTHR43649:SF12">
    <property type="entry name" value="DIACETYLCHITOBIOSE BINDING PROTEIN DASA"/>
    <property type="match status" value="1"/>
</dbReference>
<sequence>MGIKGFKKLLTLFLILILTTVTLLAGCSKDDNSESASSDKKDNDEPITLTFFDKNTGDTFDNEVAKEITKRTGVKFEIQQPTGNPMEKLNLMLASGDLADIILMDRGSDLVNKYIQAGSLIPLNDLIDKYGQNVKEMYGDTLNKTRYSDGKNYYLANWYGLEKEPVLGMLMRMDLLKELGVGEKVNNGEPFTAEEYYTLLKTFKEKYPTLNGHETIPLTINAENIGSALTTFKGMWGMKSFYENDGKLQYDVKDTRYQEMLLFINKLYREGLIDKEWAVNKTQLWNQKLSNGYTFATVGAYWDANEANNVLKKSDGAENVEKQFYAYKVAAPGVDASQTTFGPRSSLGWDAIGITSANKNPEKTMKVIDFLASEEGQYLLMWGIEGKHWEIADGKHQPKEDVLQKYKEDEKFAKSTGIRKWTWFIKNGAGTDGTPYDLTGKYEKDAIATVAYKNLEDTVWDTSIYDNLGPAAGTPESLMSQKVSDIIDSTIPKIINSSTEADAKALYEKMLKELEKVGLVKVEKVINENFKERQDLWQ</sequence>
<evidence type="ECO:0000313" key="3">
    <source>
        <dbReference type="Proteomes" id="UP000548423"/>
    </source>
</evidence>
<reference evidence="3" key="2">
    <citation type="submission" date="2020-08" db="EMBL/GenBank/DDBJ databases">
        <title>The Agave Microbiome: Exploring the role of microbial communities in plant adaptations to desert environments.</title>
        <authorList>
            <person name="Partida-Martinez L.P."/>
        </authorList>
    </citation>
    <scope>NUCLEOTIDE SEQUENCE [LARGE SCALE GENOMIC DNA]</scope>
    <source>
        <strain evidence="3">AT2.8</strain>
    </source>
</reference>
<feature type="chain" id="PRO_5038970678" evidence="1">
    <location>
        <begin position="26"/>
        <end position="538"/>
    </location>
</feature>
<dbReference type="PROSITE" id="PS51257">
    <property type="entry name" value="PROKAR_LIPOPROTEIN"/>
    <property type="match status" value="1"/>
</dbReference>
<dbReference type="PANTHER" id="PTHR43649">
    <property type="entry name" value="ARABINOSE-BINDING PROTEIN-RELATED"/>
    <property type="match status" value="1"/>
</dbReference>
<dbReference type="EMBL" id="JACCBX010000011">
    <property type="protein sequence ID" value="NYE07930.1"/>
    <property type="molecule type" value="Genomic_DNA"/>
</dbReference>
<proteinExistence type="predicted"/>
<reference evidence="3" key="1">
    <citation type="submission" date="2020-07" db="EMBL/GenBank/DDBJ databases">
        <authorList>
            <person name="Partida-Martinez L."/>
            <person name="Huntemann M."/>
            <person name="Clum A."/>
            <person name="Wang J."/>
            <person name="Palaniappan K."/>
            <person name="Ritter S."/>
            <person name="Chen I.-M."/>
            <person name="Stamatis D."/>
            <person name="Reddy T."/>
            <person name="O'Malley R."/>
            <person name="Daum C."/>
            <person name="Shapiro N."/>
            <person name="Ivanova N."/>
            <person name="Kyrpides N."/>
            <person name="Woyke T."/>
        </authorList>
    </citation>
    <scope>NUCLEOTIDE SEQUENCE [LARGE SCALE GENOMIC DNA]</scope>
    <source>
        <strain evidence="3">AT2.8</strain>
    </source>
</reference>
<comment type="caution">
    <text evidence="2">The sequence shown here is derived from an EMBL/GenBank/DDBJ whole genome shotgun (WGS) entry which is preliminary data.</text>
</comment>
<dbReference type="Proteomes" id="UP000548423">
    <property type="component" value="Unassembled WGS sequence"/>
</dbReference>
<dbReference type="Gene3D" id="3.40.190.10">
    <property type="entry name" value="Periplasmic binding protein-like II"/>
    <property type="match status" value="2"/>
</dbReference>
<organism evidence="2 3">
    <name type="scientific">Neobacillus niacini</name>
    <dbReference type="NCBI Taxonomy" id="86668"/>
    <lineage>
        <taxon>Bacteria</taxon>
        <taxon>Bacillati</taxon>
        <taxon>Bacillota</taxon>
        <taxon>Bacilli</taxon>
        <taxon>Bacillales</taxon>
        <taxon>Bacillaceae</taxon>
        <taxon>Neobacillus</taxon>
    </lineage>
</organism>
<name>A0A852TG91_9BACI</name>
<dbReference type="AlphaFoldDB" id="A0A852TG91"/>
<accession>A0A852TG91</accession>
<dbReference type="SUPFAM" id="SSF53850">
    <property type="entry name" value="Periplasmic binding protein-like II"/>
    <property type="match status" value="1"/>
</dbReference>
<evidence type="ECO:0000256" key="1">
    <source>
        <dbReference type="SAM" id="SignalP"/>
    </source>
</evidence>